<dbReference type="Gene3D" id="3.90.70.10">
    <property type="entry name" value="Cysteine proteinases"/>
    <property type="match status" value="1"/>
</dbReference>
<dbReference type="PANTHER" id="PTHR43982:SF1">
    <property type="entry name" value="UBIQUITIN CARBOXYL-TERMINAL HYDROLASE 14"/>
    <property type="match status" value="1"/>
</dbReference>
<dbReference type="InterPro" id="IPR044635">
    <property type="entry name" value="UBP14-like"/>
</dbReference>
<comment type="similarity">
    <text evidence="6">Belongs to the peptidase C19 family.</text>
</comment>
<evidence type="ECO:0000256" key="3">
    <source>
        <dbReference type="ARBA" id="ARBA00022786"/>
    </source>
</evidence>
<evidence type="ECO:0000256" key="5">
    <source>
        <dbReference type="ARBA" id="ARBA00022807"/>
    </source>
</evidence>
<dbReference type="GO" id="GO:0070628">
    <property type="term" value="F:proteasome binding"/>
    <property type="evidence" value="ECO:0007669"/>
    <property type="project" value="TreeGrafter"/>
</dbReference>
<dbReference type="InterPro" id="IPR029071">
    <property type="entry name" value="Ubiquitin-like_domsf"/>
</dbReference>
<reference evidence="10 11" key="1">
    <citation type="submission" date="2014-04" db="EMBL/GenBank/DDBJ databases">
        <authorList>
            <consortium name="DOE Joint Genome Institute"/>
            <person name="Kuo A."/>
            <person name="Gay G."/>
            <person name="Dore J."/>
            <person name="Kohler A."/>
            <person name="Nagy L.G."/>
            <person name="Floudas D."/>
            <person name="Copeland A."/>
            <person name="Barry K.W."/>
            <person name="Cichocki N."/>
            <person name="Veneault-Fourrey C."/>
            <person name="LaButti K."/>
            <person name="Lindquist E.A."/>
            <person name="Lipzen A."/>
            <person name="Lundell T."/>
            <person name="Morin E."/>
            <person name="Murat C."/>
            <person name="Sun H."/>
            <person name="Tunlid A."/>
            <person name="Henrissat B."/>
            <person name="Grigoriev I.V."/>
            <person name="Hibbett D.S."/>
            <person name="Martin F."/>
            <person name="Nordberg H.P."/>
            <person name="Cantor M.N."/>
            <person name="Hua S.X."/>
        </authorList>
    </citation>
    <scope>NUCLEOTIDE SEQUENCE [LARGE SCALE GENOMIC DNA]</scope>
    <source>
        <strain evidence="11">h7</strain>
    </source>
</reference>
<dbReference type="Pfam" id="PF00443">
    <property type="entry name" value="UCH"/>
    <property type="match status" value="1"/>
</dbReference>
<evidence type="ECO:0000256" key="4">
    <source>
        <dbReference type="ARBA" id="ARBA00022801"/>
    </source>
</evidence>
<dbReference type="EMBL" id="KN831779">
    <property type="protein sequence ID" value="KIM41807.1"/>
    <property type="molecule type" value="Genomic_DNA"/>
</dbReference>
<dbReference type="CDD" id="cd16104">
    <property type="entry name" value="Ubl_USP14_like"/>
    <property type="match status" value="1"/>
</dbReference>
<feature type="domain" description="USP" evidence="9">
    <location>
        <begin position="105"/>
        <end position="585"/>
    </location>
</feature>
<comment type="catalytic activity">
    <reaction evidence="1 6">
        <text>Thiol-dependent hydrolysis of ester, thioester, amide, peptide and isopeptide bonds formed by the C-terminal Gly of ubiquitin (a 76-residue protein attached to proteins as an intracellular targeting signal).</text>
        <dbReference type="EC" id="3.4.19.12"/>
    </reaction>
</comment>
<feature type="compositionally biased region" description="Low complexity" evidence="7">
    <location>
        <begin position="392"/>
        <end position="404"/>
    </location>
</feature>
<evidence type="ECO:0000313" key="11">
    <source>
        <dbReference type="Proteomes" id="UP000053424"/>
    </source>
</evidence>
<dbReference type="InterPro" id="IPR038765">
    <property type="entry name" value="Papain-like_cys_pep_sf"/>
</dbReference>
<reference evidence="11" key="2">
    <citation type="submission" date="2015-01" db="EMBL/GenBank/DDBJ databases">
        <title>Evolutionary Origins and Diversification of the Mycorrhizal Mutualists.</title>
        <authorList>
            <consortium name="DOE Joint Genome Institute"/>
            <consortium name="Mycorrhizal Genomics Consortium"/>
            <person name="Kohler A."/>
            <person name="Kuo A."/>
            <person name="Nagy L.G."/>
            <person name="Floudas D."/>
            <person name="Copeland A."/>
            <person name="Barry K.W."/>
            <person name="Cichocki N."/>
            <person name="Veneault-Fourrey C."/>
            <person name="LaButti K."/>
            <person name="Lindquist E.A."/>
            <person name="Lipzen A."/>
            <person name="Lundell T."/>
            <person name="Morin E."/>
            <person name="Murat C."/>
            <person name="Riley R."/>
            <person name="Ohm R."/>
            <person name="Sun H."/>
            <person name="Tunlid A."/>
            <person name="Henrissat B."/>
            <person name="Grigoriev I.V."/>
            <person name="Hibbett D.S."/>
            <person name="Martin F."/>
        </authorList>
    </citation>
    <scope>NUCLEOTIDE SEQUENCE [LARGE SCALE GENOMIC DNA]</scope>
    <source>
        <strain evidence="11">h7</strain>
    </source>
</reference>
<feature type="region of interest" description="Disordered" evidence="7">
    <location>
        <begin position="374"/>
        <end position="404"/>
    </location>
</feature>
<dbReference type="SUPFAM" id="SSF54001">
    <property type="entry name" value="Cysteine proteinases"/>
    <property type="match status" value="1"/>
</dbReference>
<evidence type="ECO:0000256" key="2">
    <source>
        <dbReference type="ARBA" id="ARBA00022670"/>
    </source>
</evidence>
<feature type="region of interest" description="Disordered" evidence="7">
    <location>
        <begin position="416"/>
        <end position="449"/>
    </location>
</feature>
<dbReference type="Gene3D" id="3.10.20.90">
    <property type="entry name" value="Phosphatidylinositol 3-kinase Catalytic Subunit, Chain A, domain 1"/>
    <property type="match status" value="1"/>
</dbReference>
<accession>A0A0C2YLA3</accession>
<organism evidence="10 11">
    <name type="scientific">Hebeloma cylindrosporum</name>
    <dbReference type="NCBI Taxonomy" id="76867"/>
    <lineage>
        <taxon>Eukaryota</taxon>
        <taxon>Fungi</taxon>
        <taxon>Dikarya</taxon>
        <taxon>Basidiomycota</taxon>
        <taxon>Agaricomycotina</taxon>
        <taxon>Agaricomycetes</taxon>
        <taxon>Agaricomycetidae</taxon>
        <taxon>Agaricales</taxon>
        <taxon>Agaricineae</taxon>
        <taxon>Hymenogastraceae</taxon>
        <taxon>Hebeloma</taxon>
    </lineage>
</organism>
<feature type="domain" description="Ubiquitin-like" evidence="8">
    <location>
        <begin position="4"/>
        <end position="72"/>
    </location>
</feature>
<keyword evidence="3 6" id="KW-0833">Ubl conjugation pathway</keyword>
<dbReference type="InterPro" id="IPR000626">
    <property type="entry name" value="Ubiquitin-like_dom"/>
</dbReference>
<dbReference type="HOGENOM" id="CLU_017549_2_0_1"/>
<dbReference type="STRING" id="686832.A0A0C2YLA3"/>
<dbReference type="SUPFAM" id="SSF54236">
    <property type="entry name" value="Ubiquitin-like"/>
    <property type="match status" value="1"/>
</dbReference>
<dbReference type="GO" id="GO:0004843">
    <property type="term" value="F:cysteine-type deubiquitinase activity"/>
    <property type="evidence" value="ECO:0007669"/>
    <property type="project" value="UniProtKB-UniRule"/>
</dbReference>
<dbReference type="PROSITE" id="PS50235">
    <property type="entry name" value="USP_3"/>
    <property type="match status" value="1"/>
</dbReference>
<dbReference type="GO" id="GO:0043161">
    <property type="term" value="P:proteasome-mediated ubiquitin-dependent protein catabolic process"/>
    <property type="evidence" value="ECO:0007669"/>
    <property type="project" value="InterPro"/>
</dbReference>
<evidence type="ECO:0000259" key="8">
    <source>
        <dbReference type="PROSITE" id="PS50053"/>
    </source>
</evidence>
<evidence type="ECO:0000256" key="7">
    <source>
        <dbReference type="SAM" id="MobiDB-lite"/>
    </source>
</evidence>
<dbReference type="SMART" id="SM00213">
    <property type="entry name" value="UBQ"/>
    <property type="match status" value="1"/>
</dbReference>
<evidence type="ECO:0000259" key="9">
    <source>
        <dbReference type="PROSITE" id="PS50235"/>
    </source>
</evidence>
<dbReference type="GO" id="GO:0016579">
    <property type="term" value="P:protein deubiquitination"/>
    <property type="evidence" value="ECO:0007669"/>
    <property type="project" value="InterPro"/>
</dbReference>
<dbReference type="PROSITE" id="PS00973">
    <property type="entry name" value="USP_2"/>
    <property type="match status" value="1"/>
</dbReference>
<evidence type="ECO:0000256" key="6">
    <source>
        <dbReference type="RuleBase" id="RU366025"/>
    </source>
</evidence>
<dbReference type="InterPro" id="IPR018200">
    <property type="entry name" value="USP_CS"/>
</dbReference>
<gene>
    <name evidence="10" type="ORF">M413DRAFT_445024</name>
</gene>
<keyword evidence="4 6" id="KW-0378">Hydrolase</keyword>
<proteinExistence type="inferred from homology"/>
<dbReference type="PANTHER" id="PTHR43982">
    <property type="entry name" value="UBIQUITIN CARBOXYL-TERMINAL HYDROLASE"/>
    <property type="match status" value="1"/>
</dbReference>
<dbReference type="EC" id="3.4.19.12" evidence="6"/>
<keyword evidence="2 6" id="KW-0645">Protease</keyword>
<dbReference type="AlphaFoldDB" id="A0A0C2YLA3"/>
<dbReference type="PROSITE" id="PS00972">
    <property type="entry name" value="USP_1"/>
    <property type="match status" value="1"/>
</dbReference>
<name>A0A0C2YLA3_HEBCY</name>
<dbReference type="PROSITE" id="PS50053">
    <property type="entry name" value="UBIQUITIN_2"/>
    <property type="match status" value="1"/>
</dbReference>
<feature type="compositionally biased region" description="Low complexity" evidence="7">
    <location>
        <begin position="418"/>
        <end position="434"/>
    </location>
</feature>
<evidence type="ECO:0000256" key="1">
    <source>
        <dbReference type="ARBA" id="ARBA00000707"/>
    </source>
</evidence>
<dbReference type="OrthoDB" id="333239at2759"/>
<dbReference type="Pfam" id="PF00240">
    <property type="entry name" value="ubiquitin"/>
    <property type="match status" value="1"/>
</dbReference>
<keyword evidence="11" id="KW-1185">Reference proteome</keyword>
<dbReference type="InterPro" id="IPR028889">
    <property type="entry name" value="USP"/>
</dbReference>
<protein>
    <recommendedName>
        <fullName evidence="6">Ubiquitin carboxyl-terminal hydrolase</fullName>
        <ecNumber evidence="6">3.4.19.12</ecNumber>
    </recommendedName>
</protein>
<dbReference type="Proteomes" id="UP000053424">
    <property type="component" value="Unassembled WGS sequence"/>
</dbReference>
<sequence length="588" mass="63547">MAPIPVHIKHAGKTYDIQLDPDLPPAVFKDAVHSATGVPPDRMKVMVKGGVLKDDSSWKKIGPKEGQTFMVIGAAGELPKPPPKPIVFLEDMDDSELAEALAKPVGLTNLGNTCYMNATVQALRAVPELQIALETPSLQSTTPLPAALRDLYHNMSRTTDSITPMQFLQVLRQVNPQFAEMDRSEKRAGDLMMGRQVYAQQDADECYAAIVNSMRNVPGLDVKGKSVGTGAEAAVGRPKFIEQYMMGEMRRELRCDEAPEEPVTVSTEQVLKIECNISITTNFMLSGIMSSLDTTVEKNSPSLGRQAIYSQKSRVSRLPTYLTVHMVRFAWRADIGKKAKIMRKVKFPQEFDALDLATDELRAKLLPASRRLKEIEKERGERRKVRKRTKQAAPAVPGPSSSAVAGATADVEMADASAAPAVSTEGGAAAATGNGKDKALGEPEDEVELRKKEAAELAQLIDEDTKKDVGCSATGLYELVAIVTHKGAAADAGHYIGFVKKSVFHAYKNKGGLPSIASSSSAGAPEGIAAASPEVTTADLDALEDDEDWYKFDDEKVSPFPKEKLAALDGGGEDSRAYVLLYRSKSVV</sequence>
<dbReference type="GO" id="GO:0061136">
    <property type="term" value="P:regulation of proteasomal protein catabolic process"/>
    <property type="evidence" value="ECO:0007669"/>
    <property type="project" value="TreeGrafter"/>
</dbReference>
<evidence type="ECO:0000313" key="10">
    <source>
        <dbReference type="EMBL" id="KIM41807.1"/>
    </source>
</evidence>
<keyword evidence="5 6" id="KW-0788">Thiol protease</keyword>
<dbReference type="InterPro" id="IPR001394">
    <property type="entry name" value="Peptidase_C19_UCH"/>
</dbReference>